<dbReference type="PANTHER" id="PTHR38105">
    <property type="entry name" value="OUTER MEMBRANE PROTEIN-RELATED-RELATED"/>
    <property type="match status" value="1"/>
</dbReference>
<keyword evidence="10" id="KW-0998">Cell outer membrane</keyword>
<gene>
    <name evidence="12" type="ORF">BS639_08755</name>
</gene>
<keyword evidence="13" id="KW-1185">Reference proteome</keyword>
<dbReference type="Pfam" id="PF06178">
    <property type="entry name" value="KdgM"/>
    <property type="match status" value="1"/>
</dbReference>
<evidence type="ECO:0000256" key="7">
    <source>
        <dbReference type="ARBA" id="ARBA00023065"/>
    </source>
</evidence>
<feature type="signal peptide" evidence="11">
    <location>
        <begin position="1"/>
        <end position="22"/>
    </location>
</feature>
<feature type="non-terminal residue" evidence="12">
    <location>
        <position position="182"/>
    </location>
</feature>
<keyword evidence="6 11" id="KW-0732">Signal</keyword>
<evidence type="ECO:0000256" key="10">
    <source>
        <dbReference type="ARBA" id="ARBA00023237"/>
    </source>
</evidence>
<comment type="subcellular location">
    <subcellularLocation>
        <location evidence="1">Cell outer membrane</location>
    </subcellularLocation>
</comment>
<evidence type="ECO:0000313" key="12">
    <source>
        <dbReference type="EMBL" id="ORJ21549.1"/>
    </source>
</evidence>
<dbReference type="PANTHER" id="PTHR38105:SF2">
    <property type="entry name" value="N-ACETYLNEURAMINIC ACID OUTER MEMBRANE CHANNEL PROTEIN NANC-RELATED"/>
    <property type="match status" value="1"/>
</dbReference>
<keyword evidence="4" id="KW-0762">Sugar transport</keyword>
<feature type="chain" id="PRO_5046011659" evidence="11">
    <location>
        <begin position="23"/>
        <end position="182"/>
    </location>
</feature>
<keyword evidence="3" id="KW-1134">Transmembrane beta strand</keyword>
<dbReference type="EMBL" id="MRWD01000017">
    <property type="protein sequence ID" value="ORJ21549.1"/>
    <property type="molecule type" value="Genomic_DNA"/>
</dbReference>
<evidence type="ECO:0000313" key="13">
    <source>
        <dbReference type="Proteomes" id="UP000192722"/>
    </source>
</evidence>
<keyword evidence="5" id="KW-0812">Transmembrane</keyword>
<evidence type="ECO:0000256" key="3">
    <source>
        <dbReference type="ARBA" id="ARBA00022452"/>
    </source>
</evidence>
<accession>A0ABX3U1Y8</accession>
<reference evidence="12 13" key="1">
    <citation type="journal article" date="2017" name="Int. J. Syst. Evol. Microbiol.">
        <title>Rouxiella badensis sp. nov. and Rouxiella silvae sp. nov. isolated from peat bog soil in Germany and emendation of the genus description.</title>
        <authorList>
            <person name="Le Fleche-Mateos A."/>
            <person name="Kugler J.H."/>
            <person name="Hansen S.H."/>
            <person name="Syldatk C."/>
            <person name="Hausmann R."/>
            <person name="Lomprez F."/>
            <person name="Vandenbogaert M."/>
            <person name="Manuguerra J.C."/>
            <person name="Grimont P.A."/>
        </authorList>
    </citation>
    <scope>NUCLEOTIDE SEQUENCE [LARGE SCALE GENOMIC DNA]</scope>
    <source>
        <strain evidence="12 13">213</strain>
    </source>
</reference>
<keyword evidence="9" id="KW-0472">Membrane</keyword>
<evidence type="ECO:0000256" key="11">
    <source>
        <dbReference type="SAM" id="SignalP"/>
    </source>
</evidence>
<evidence type="ECO:0000256" key="1">
    <source>
        <dbReference type="ARBA" id="ARBA00004442"/>
    </source>
</evidence>
<organism evidence="12 13">
    <name type="scientific">Rouxiella silvae</name>
    <dbReference type="NCBI Taxonomy" id="1646373"/>
    <lineage>
        <taxon>Bacteria</taxon>
        <taxon>Pseudomonadati</taxon>
        <taxon>Pseudomonadota</taxon>
        <taxon>Gammaproteobacteria</taxon>
        <taxon>Enterobacterales</taxon>
        <taxon>Yersiniaceae</taxon>
        <taxon>Rouxiella</taxon>
    </lineage>
</organism>
<dbReference type="RefSeq" id="WP_139804071.1">
    <property type="nucleotide sequence ID" value="NZ_MRWD01000017.1"/>
</dbReference>
<keyword evidence="8" id="KW-0626">Porin</keyword>
<protein>
    <submittedName>
        <fullName evidence="12">N-acetylneuraminic acid channel protein</fullName>
    </submittedName>
</protein>
<dbReference type="SUPFAM" id="SSF56935">
    <property type="entry name" value="Porins"/>
    <property type="match status" value="1"/>
</dbReference>
<evidence type="ECO:0000256" key="4">
    <source>
        <dbReference type="ARBA" id="ARBA00022597"/>
    </source>
</evidence>
<dbReference type="InterPro" id="IPR053713">
    <property type="entry name" value="Bact_OM_Channel_sf"/>
</dbReference>
<evidence type="ECO:0000256" key="9">
    <source>
        <dbReference type="ARBA" id="ARBA00023136"/>
    </source>
</evidence>
<proteinExistence type="predicted"/>
<evidence type="ECO:0000256" key="5">
    <source>
        <dbReference type="ARBA" id="ARBA00022692"/>
    </source>
</evidence>
<sequence>MKKMFLLFSVVLATLLSFKSQALTLNGFGGYRSGSHAYETRLKLSENWKSGWFASLETDSFNKTHENSNEPFGLSYNEIDTNYTIHLTDKLSLKPGHLLHWSSTGTRLGPYLKLSYDVRKDLNLGIRYRYDYNLFHSTDLNGNNSRAQQQRWDGYVTYQINDKWMTAWQTTVYTYVNDYRYN</sequence>
<evidence type="ECO:0000256" key="6">
    <source>
        <dbReference type="ARBA" id="ARBA00022729"/>
    </source>
</evidence>
<keyword evidence="2" id="KW-0813">Transport</keyword>
<dbReference type="Gene3D" id="2.40.160.40">
    <property type="entry name" value="monomeric porin ompg"/>
    <property type="match status" value="1"/>
</dbReference>
<comment type="caution">
    <text evidence="12">The sequence shown here is derived from an EMBL/GenBank/DDBJ whole genome shotgun (WGS) entry which is preliminary data.</text>
</comment>
<evidence type="ECO:0000256" key="8">
    <source>
        <dbReference type="ARBA" id="ARBA00023114"/>
    </source>
</evidence>
<keyword evidence="7" id="KW-0406">Ion transport</keyword>
<name>A0ABX3U1Y8_9GAMM</name>
<dbReference type="InterPro" id="IPR009331">
    <property type="entry name" value="Oligogalacturonate-sp_porin"/>
</dbReference>
<dbReference type="Proteomes" id="UP000192722">
    <property type="component" value="Unassembled WGS sequence"/>
</dbReference>
<evidence type="ECO:0000256" key="2">
    <source>
        <dbReference type="ARBA" id="ARBA00022448"/>
    </source>
</evidence>